<sequence>MSIVNRARRKNAGKNMATLGKKMEEEEDAFWSHETWAEDEDSGNESFHESDEDSALRKDAFDSDFNNSESDNEDDEVAAGEAEERELRKSERAKRRGKSNIHTAYRNLDADASTRGKGRKGGAGGMKRAIGEGFNAGITLNLPPQSFDSLAYMTSLPAEASDHQQLPQQQQSTPLQSTTQTTVTKTASDTNENNRLYRLEPPALPVTDVPVTKTPPRTTRASSTRKSNQRATGAPAIRSSRSSSRERRPTHTSRQLRDRGGSTIATANTATSSIPKPSTSTTSRGSASAKRKRITQEELLLEAVLETEPENQRWLYARKRVQDQHDREKDSNASGLRDRYRGKKIVQKFHSRRGCLITLTFPEMDSVPEILTRRQQPIPQEQQQQAMEGVQQNSQHIPQTISALSSKQQQSNRCVITGKLGKYRDPITNHTYHNFAAFKELRRRHFKGIAIVTERTVVASSSKSNGGTEGINKRKVQNGPLSRRRLAKAEENNEIPIIAGNKDNNKKPEAVKRQQPDKALSSSKINVNMKLPFQSPKPPSNGKTANAHYQNKDNLEHLALSWGGNPNSSSSATNNTTQPSVCPNGRRLSPRKSKPRENVSETMAILLKKEGGGIAAVAQRGLGIKPRKSDSTWSSYDLDPHNWNEKSKIALTPNVSNLLAPVPTLTLVAPKAPSRPESNSSTIERRKQRTEAEKSVVNGDYKIPTDSCSANVVSIPPVSGVVGNAPSNDITVKVEDTPSNGNIMKSDTDKAMDTDAKGQVEANKEKLNGSNNEANRQT</sequence>
<protein>
    <recommendedName>
        <fullName evidence="3">Vps72/YL1 C-terminal domain-containing protein</fullName>
    </recommendedName>
</protein>
<evidence type="ECO:0000259" key="3">
    <source>
        <dbReference type="SMART" id="SM00993"/>
    </source>
</evidence>
<dbReference type="PANTHER" id="PTHR13275:SF4">
    <property type="entry name" value="VACUOLAR PROTEIN SORTING-ASSOCIATED PROTEIN 72 HOMOLOG"/>
    <property type="match status" value="1"/>
</dbReference>
<feature type="compositionally biased region" description="Low complexity" evidence="2">
    <location>
        <begin position="262"/>
        <end position="283"/>
    </location>
</feature>
<feature type="compositionally biased region" description="Basic and acidic residues" evidence="2">
    <location>
        <begin position="503"/>
        <end position="516"/>
    </location>
</feature>
<dbReference type="Pfam" id="PF05764">
    <property type="entry name" value="YL1"/>
    <property type="match status" value="1"/>
</dbReference>
<feature type="compositionally biased region" description="Low complexity" evidence="2">
    <location>
        <begin position="205"/>
        <end position="226"/>
    </location>
</feature>
<feature type="compositionally biased region" description="Polar residues" evidence="2">
    <location>
        <begin position="768"/>
        <end position="778"/>
    </location>
</feature>
<feature type="region of interest" description="Disordered" evidence="2">
    <location>
        <begin position="559"/>
        <end position="598"/>
    </location>
</feature>
<organism evidence="4">
    <name type="scientific">Pseudo-nitzschia australis</name>
    <dbReference type="NCBI Taxonomy" id="44445"/>
    <lineage>
        <taxon>Eukaryota</taxon>
        <taxon>Sar</taxon>
        <taxon>Stramenopiles</taxon>
        <taxon>Ochrophyta</taxon>
        <taxon>Bacillariophyta</taxon>
        <taxon>Bacillariophyceae</taxon>
        <taxon>Bacillariophycidae</taxon>
        <taxon>Bacillariales</taxon>
        <taxon>Bacillariaceae</taxon>
        <taxon>Pseudo-nitzschia</taxon>
    </lineage>
</organism>
<feature type="compositionally biased region" description="Low complexity" evidence="2">
    <location>
        <begin position="565"/>
        <end position="577"/>
    </location>
</feature>
<dbReference type="GO" id="GO:0005634">
    <property type="term" value="C:nucleus"/>
    <property type="evidence" value="ECO:0007669"/>
    <property type="project" value="TreeGrafter"/>
</dbReference>
<feature type="compositionally biased region" description="Polar residues" evidence="2">
    <location>
        <begin position="183"/>
        <end position="194"/>
    </location>
</feature>
<feature type="region of interest" description="Disordered" evidence="2">
    <location>
        <begin position="669"/>
        <end position="695"/>
    </location>
</feature>
<dbReference type="PANTHER" id="PTHR13275">
    <property type="entry name" value="YL-1 PROTEIN TRANSCRIPTION FACTOR-LIKE 1"/>
    <property type="match status" value="1"/>
</dbReference>
<feature type="domain" description="Vps72/YL1 C-terminal" evidence="3">
    <location>
        <begin position="412"/>
        <end position="441"/>
    </location>
</feature>
<feature type="compositionally biased region" description="Basic and acidic residues" evidence="2">
    <location>
        <begin position="683"/>
        <end position="694"/>
    </location>
</feature>
<dbReference type="SMART" id="SM00993">
    <property type="entry name" value="YL1_C"/>
    <property type="match status" value="1"/>
</dbReference>
<accession>A0A7S4ERC3</accession>
<gene>
    <name evidence="4" type="ORF">PAUS00366_LOCUS22474</name>
</gene>
<dbReference type="InterPro" id="IPR013272">
    <property type="entry name" value="Vps72/YL1_C"/>
</dbReference>
<feature type="compositionally biased region" description="Basic and acidic residues" evidence="2">
    <location>
        <begin position="746"/>
        <end position="767"/>
    </location>
</feature>
<feature type="compositionally biased region" description="Basic and acidic residues" evidence="2">
    <location>
        <begin position="243"/>
        <end position="260"/>
    </location>
</feature>
<reference evidence="4" key="1">
    <citation type="submission" date="2021-01" db="EMBL/GenBank/DDBJ databases">
        <authorList>
            <person name="Corre E."/>
            <person name="Pelletier E."/>
            <person name="Niang G."/>
            <person name="Scheremetjew M."/>
            <person name="Finn R."/>
            <person name="Kale V."/>
            <person name="Holt S."/>
            <person name="Cochrane G."/>
            <person name="Meng A."/>
            <person name="Brown T."/>
            <person name="Cohen L."/>
        </authorList>
    </citation>
    <scope>NUCLEOTIDE SEQUENCE</scope>
    <source>
        <strain evidence="4">10249 10 AB</strain>
    </source>
</reference>
<feature type="region of interest" description="Disordered" evidence="2">
    <location>
        <begin position="458"/>
        <end position="547"/>
    </location>
</feature>
<evidence type="ECO:0000256" key="1">
    <source>
        <dbReference type="ARBA" id="ARBA00006832"/>
    </source>
</evidence>
<evidence type="ECO:0000256" key="2">
    <source>
        <dbReference type="SAM" id="MobiDB-lite"/>
    </source>
</evidence>
<comment type="similarity">
    <text evidence="1">Belongs to the VPS72/YL1 family.</text>
</comment>
<feature type="compositionally biased region" description="Basic and acidic residues" evidence="2">
    <location>
        <begin position="46"/>
        <end position="61"/>
    </location>
</feature>
<dbReference type="InterPro" id="IPR046757">
    <property type="entry name" value="YL1_N"/>
</dbReference>
<feature type="region of interest" description="Disordered" evidence="2">
    <location>
        <begin position="159"/>
        <end position="292"/>
    </location>
</feature>
<feature type="compositionally biased region" description="Basic residues" evidence="2">
    <location>
        <begin position="1"/>
        <end position="12"/>
    </location>
</feature>
<feature type="region of interest" description="Disordered" evidence="2">
    <location>
        <begin position="1"/>
        <end position="125"/>
    </location>
</feature>
<feature type="compositionally biased region" description="Low complexity" evidence="2">
    <location>
        <begin position="164"/>
        <end position="182"/>
    </location>
</feature>
<dbReference type="EMBL" id="HBIX01034407">
    <property type="protein sequence ID" value="CAE0729689.1"/>
    <property type="molecule type" value="Transcribed_RNA"/>
</dbReference>
<dbReference type="AlphaFoldDB" id="A0A7S4ERC3"/>
<name>A0A7S4ERC3_9STRA</name>
<dbReference type="Pfam" id="PF08265">
    <property type="entry name" value="YL1_C"/>
    <property type="match status" value="1"/>
</dbReference>
<feature type="compositionally biased region" description="Acidic residues" evidence="2">
    <location>
        <begin position="70"/>
        <end position="84"/>
    </location>
</feature>
<feature type="region of interest" description="Disordered" evidence="2">
    <location>
        <begin position="733"/>
        <end position="778"/>
    </location>
</feature>
<proteinExistence type="inferred from homology"/>
<evidence type="ECO:0000313" key="4">
    <source>
        <dbReference type="EMBL" id="CAE0729689.1"/>
    </source>
</evidence>